<proteinExistence type="predicted"/>
<protein>
    <submittedName>
        <fullName evidence="1">Uncharacterized protein</fullName>
    </submittedName>
</protein>
<name>A0A8S5VEB6_9CAUD</name>
<evidence type="ECO:0000313" key="1">
    <source>
        <dbReference type="EMBL" id="DAG05061.1"/>
    </source>
</evidence>
<reference evidence="1" key="1">
    <citation type="journal article" date="2021" name="Proc. Natl. Acad. Sci. U.S.A.">
        <title>A Catalog of Tens of Thousands of Viruses from Human Metagenomes Reveals Hidden Associations with Chronic Diseases.</title>
        <authorList>
            <person name="Tisza M.J."/>
            <person name="Buck C.B."/>
        </authorList>
    </citation>
    <scope>NUCLEOTIDE SEQUENCE</scope>
    <source>
        <strain evidence="1">Ctuy39</strain>
    </source>
</reference>
<accession>A0A8S5VEB6</accession>
<sequence>MSAYFNPRLFPRFLDLNTQTKLLFHWLCSAGIPTHIGSLCHRYTPPFL</sequence>
<organism evidence="1">
    <name type="scientific">Siphoviridae sp. ctuy39</name>
    <dbReference type="NCBI Taxonomy" id="2825719"/>
    <lineage>
        <taxon>Viruses</taxon>
        <taxon>Duplodnaviria</taxon>
        <taxon>Heunggongvirae</taxon>
        <taxon>Uroviricota</taxon>
        <taxon>Caudoviricetes</taxon>
    </lineage>
</organism>
<dbReference type="EMBL" id="BK016249">
    <property type="protein sequence ID" value="DAG05061.1"/>
    <property type="molecule type" value="Genomic_DNA"/>
</dbReference>